<dbReference type="SUPFAM" id="SSF46689">
    <property type="entry name" value="Homeodomain-like"/>
    <property type="match status" value="1"/>
</dbReference>
<sequence length="250" mass="28496">MRITTITSASLPAKKRILTVCVKLFLEQGYKKTTVAEIVHKAAVSNSIFQNIFRAKDGVLTELAEFMFSNQFSMARDVTGKQLPPAYVYAAETAIQMTLTELNENLREIYVESYTHSEVSEFIFRATARELYRIFGPYQPELTEEDFYALELGSAGLMRGYMVRPCDGTLTLEKKLRMFLTLSLRGYKVPEEEVRQILRFVEGLDIRTVAEQVMQKLFQALAMHYEFSLSEEAQAAAPAAPEDKEKKTKL</sequence>
<protein>
    <submittedName>
        <fullName evidence="4">TetR/AcrR family transcriptional regulator</fullName>
    </submittedName>
</protein>
<gene>
    <name evidence="4" type="ORF">LKD37_09980</name>
</gene>
<dbReference type="RefSeq" id="WP_349048731.1">
    <property type="nucleotide sequence ID" value="NZ_JBBNJF010000198.1"/>
</dbReference>
<accession>A0AAE3DG06</accession>
<evidence type="ECO:0000313" key="4">
    <source>
        <dbReference type="EMBL" id="MCC2129844.1"/>
    </source>
</evidence>
<dbReference type="InterPro" id="IPR001647">
    <property type="entry name" value="HTH_TetR"/>
</dbReference>
<keyword evidence="1 2" id="KW-0238">DNA-binding</keyword>
<dbReference type="InterPro" id="IPR009057">
    <property type="entry name" value="Homeodomain-like_sf"/>
</dbReference>
<comment type="caution">
    <text evidence="4">The sequence shown here is derived from an EMBL/GenBank/DDBJ whole genome shotgun (WGS) entry which is preliminary data.</text>
</comment>
<evidence type="ECO:0000256" key="1">
    <source>
        <dbReference type="ARBA" id="ARBA00023125"/>
    </source>
</evidence>
<dbReference type="Gene3D" id="1.10.357.10">
    <property type="entry name" value="Tetracycline Repressor, domain 2"/>
    <property type="match status" value="1"/>
</dbReference>
<evidence type="ECO:0000259" key="3">
    <source>
        <dbReference type="PROSITE" id="PS50977"/>
    </source>
</evidence>
<evidence type="ECO:0000313" key="5">
    <source>
        <dbReference type="Proteomes" id="UP001199319"/>
    </source>
</evidence>
<feature type="DNA-binding region" description="H-T-H motif" evidence="2">
    <location>
        <begin position="34"/>
        <end position="53"/>
    </location>
</feature>
<dbReference type="GO" id="GO:0003677">
    <property type="term" value="F:DNA binding"/>
    <property type="evidence" value="ECO:0007669"/>
    <property type="project" value="UniProtKB-UniRule"/>
</dbReference>
<name>A0AAE3DG06_9FIRM</name>
<proteinExistence type="predicted"/>
<feature type="domain" description="HTH tetR-type" evidence="3">
    <location>
        <begin position="11"/>
        <end position="71"/>
    </location>
</feature>
<dbReference type="Proteomes" id="UP001199319">
    <property type="component" value="Unassembled WGS sequence"/>
</dbReference>
<keyword evidence="5" id="KW-1185">Reference proteome</keyword>
<reference evidence="4" key="1">
    <citation type="submission" date="2021-10" db="EMBL/GenBank/DDBJ databases">
        <title>Anaerobic single-cell dispensing facilitates the cultivation of human gut bacteria.</title>
        <authorList>
            <person name="Afrizal A."/>
        </authorList>
    </citation>
    <scope>NUCLEOTIDE SEQUENCE</scope>
    <source>
        <strain evidence="4">CLA-AA-H272</strain>
    </source>
</reference>
<dbReference type="AlphaFoldDB" id="A0AAE3DG06"/>
<dbReference type="PROSITE" id="PS50977">
    <property type="entry name" value="HTH_TETR_2"/>
    <property type="match status" value="1"/>
</dbReference>
<evidence type="ECO:0000256" key="2">
    <source>
        <dbReference type="PROSITE-ProRule" id="PRU00335"/>
    </source>
</evidence>
<dbReference type="EMBL" id="JAJEPW010000028">
    <property type="protein sequence ID" value="MCC2129844.1"/>
    <property type="molecule type" value="Genomic_DNA"/>
</dbReference>
<organism evidence="4 5">
    <name type="scientific">Brotocaccenecus cirricatena</name>
    <dbReference type="NCBI Taxonomy" id="3064195"/>
    <lineage>
        <taxon>Bacteria</taxon>
        <taxon>Bacillati</taxon>
        <taxon>Bacillota</taxon>
        <taxon>Clostridia</taxon>
        <taxon>Eubacteriales</taxon>
        <taxon>Oscillospiraceae</taxon>
        <taxon>Brotocaccenecus</taxon>
    </lineage>
</organism>
<dbReference type="Pfam" id="PF00440">
    <property type="entry name" value="TetR_N"/>
    <property type="match status" value="1"/>
</dbReference>